<dbReference type="GO" id="GO:0004497">
    <property type="term" value="F:monooxygenase activity"/>
    <property type="evidence" value="ECO:0007669"/>
    <property type="project" value="UniProtKB-KW"/>
</dbReference>
<keyword evidence="5 13" id="KW-0349">Heme</keyword>
<dbReference type="EMBL" id="MF471377">
    <property type="protein sequence ID" value="ATN95983.1"/>
    <property type="molecule type" value="mRNA"/>
</dbReference>
<dbReference type="PANTHER" id="PTHR24292:SF54">
    <property type="entry name" value="CYP9F3-RELATED"/>
    <property type="match status" value="1"/>
</dbReference>
<comment type="similarity">
    <text evidence="4 14">Belongs to the cytochrome P450 family.</text>
</comment>
<accession>A0A2D1GSC9</accession>
<dbReference type="SUPFAM" id="SSF48264">
    <property type="entry name" value="Cytochrome P450"/>
    <property type="match status" value="1"/>
</dbReference>
<keyword evidence="15" id="KW-0812">Transmembrane</keyword>
<dbReference type="FunFam" id="1.10.630.10:FF:000042">
    <property type="entry name" value="Cytochrome P450"/>
    <property type="match status" value="1"/>
</dbReference>
<dbReference type="GO" id="GO:0005789">
    <property type="term" value="C:endoplasmic reticulum membrane"/>
    <property type="evidence" value="ECO:0007669"/>
    <property type="project" value="UniProtKB-SubCell"/>
</dbReference>
<dbReference type="InterPro" id="IPR002401">
    <property type="entry name" value="Cyt_P450_E_grp-I"/>
</dbReference>
<dbReference type="CDD" id="cd11056">
    <property type="entry name" value="CYP6-like"/>
    <property type="match status" value="1"/>
</dbReference>
<evidence type="ECO:0000256" key="14">
    <source>
        <dbReference type="RuleBase" id="RU000461"/>
    </source>
</evidence>
<keyword evidence="11 14" id="KW-0503">Monooxygenase</keyword>
<proteinExistence type="evidence at transcript level"/>
<dbReference type="PRINTS" id="PR00385">
    <property type="entry name" value="P450"/>
</dbReference>
<feature type="transmembrane region" description="Helical" evidence="15">
    <location>
        <begin position="7"/>
        <end position="28"/>
    </location>
</feature>
<protein>
    <submittedName>
        <fullName evidence="16">Cytochrome P450 6CY18</fullName>
    </submittedName>
</protein>
<keyword evidence="15" id="KW-1133">Transmembrane helix</keyword>
<reference evidence="16" key="1">
    <citation type="submission" date="2017-07" db="EMBL/GenBank/DDBJ databases">
        <authorList>
            <person name="Sun Z.S."/>
            <person name="Albrecht U."/>
            <person name="Echele G."/>
            <person name="Lee C.C."/>
        </authorList>
    </citation>
    <scope>NUCLEOTIDE SEQUENCE</scope>
</reference>
<keyword evidence="8" id="KW-0492">Microsome</keyword>
<dbReference type="GO" id="GO:0020037">
    <property type="term" value="F:heme binding"/>
    <property type="evidence" value="ECO:0007669"/>
    <property type="project" value="InterPro"/>
</dbReference>
<dbReference type="InterPro" id="IPR036396">
    <property type="entry name" value="Cyt_P450_sf"/>
</dbReference>
<evidence type="ECO:0000256" key="8">
    <source>
        <dbReference type="ARBA" id="ARBA00022848"/>
    </source>
</evidence>
<dbReference type="SMR" id="A0A2D1GSC9"/>
<feature type="binding site" description="axial binding residue" evidence="13">
    <location>
        <position position="456"/>
    </location>
    <ligand>
        <name>heme</name>
        <dbReference type="ChEBI" id="CHEBI:30413"/>
    </ligand>
    <ligandPart>
        <name>Fe</name>
        <dbReference type="ChEBI" id="CHEBI:18248"/>
    </ligandPart>
</feature>
<sequence>MSMLFSFANIWFDLIILVTVSFSIIYYYCTSTFNVWKNLNVPYIRPIPLFGNYLKVALGIEHPIDLYKKVYYQLAGHKYGGMFQMRTPYLMVRDPEIINSILIKDFSYFTDRGIYVNFSYEPLSETLFFMENPLWKKLRNKLSPTFTSGKLKQMYSQIEECGDNMMDSIYSELKKNPNEIDVRDILGKYSTDVIGTCAFGLKLNVAKDDTYSFRRFGKKAFEPSFMYFLREILLMISPAILKIIRLSVFPTNTTEFFGSIFKETIEYREKNNIVRNDIVHALIQAHQDLVVNNNSSSDVTLTKDQVLSNAFGLFAAGFETTSTTLSFCLYELALKKNIQDRVREEIKLTKIKCNGVIDNEFLTNLNYLDMVIAETLRKYPVVFALFRVATKSYCVPNDSLKIEKGQKIIIPTFSLHFDPRYFSDPEVFNPERFSNEEKAKRPNGVYIPFGDGPRICIGKRFAEIEMKLALVDILSKFEVEPCEKTEIPIQFSNLSLIVMPRDEKIWLKLIPISK</sequence>
<comment type="cofactor">
    <cofactor evidence="1 13">
        <name>heme</name>
        <dbReference type="ChEBI" id="CHEBI:30413"/>
    </cofactor>
</comment>
<comment type="subcellular location">
    <subcellularLocation>
        <location evidence="3">Endoplasmic reticulum membrane</location>
        <topology evidence="3">Peripheral membrane protein</topology>
    </subcellularLocation>
    <subcellularLocation>
        <location evidence="2">Microsome membrane</location>
        <topology evidence="2">Peripheral membrane protein</topology>
    </subcellularLocation>
</comment>
<evidence type="ECO:0000256" key="9">
    <source>
        <dbReference type="ARBA" id="ARBA00023002"/>
    </source>
</evidence>
<evidence type="ECO:0000313" key="16">
    <source>
        <dbReference type="EMBL" id="ATN95983.1"/>
    </source>
</evidence>
<evidence type="ECO:0000256" key="12">
    <source>
        <dbReference type="ARBA" id="ARBA00023136"/>
    </source>
</evidence>
<keyword evidence="6 13" id="KW-0479">Metal-binding</keyword>
<keyword evidence="7" id="KW-0256">Endoplasmic reticulum</keyword>
<keyword evidence="10 13" id="KW-0408">Iron</keyword>
<evidence type="ECO:0000256" key="13">
    <source>
        <dbReference type="PIRSR" id="PIRSR602401-1"/>
    </source>
</evidence>
<evidence type="ECO:0000256" key="11">
    <source>
        <dbReference type="ARBA" id="ARBA00023033"/>
    </source>
</evidence>
<keyword evidence="9 14" id="KW-0560">Oxidoreductase</keyword>
<dbReference type="GO" id="GO:0005506">
    <property type="term" value="F:iron ion binding"/>
    <property type="evidence" value="ECO:0007669"/>
    <property type="project" value="InterPro"/>
</dbReference>
<dbReference type="PANTHER" id="PTHR24292">
    <property type="entry name" value="CYTOCHROME P450"/>
    <property type="match status" value="1"/>
</dbReference>
<evidence type="ECO:0000256" key="3">
    <source>
        <dbReference type="ARBA" id="ARBA00004406"/>
    </source>
</evidence>
<dbReference type="PRINTS" id="PR00463">
    <property type="entry name" value="EP450I"/>
</dbReference>
<dbReference type="InterPro" id="IPR017972">
    <property type="entry name" value="Cyt_P450_CS"/>
</dbReference>
<evidence type="ECO:0000256" key="5">
    <source>
        <dbReference type="ARBA" id="ARBA00022617"/>
    </source>
</evidence>
<dbReference type="InterPro" id="IPR050476">
    <property type="entry name" value="Insect_CytP450_Detox"/>
</dbReference>
<evidence type="ECO:0000256" key="10">
    <source>
        <dbReference type="ARBA" id="ARBA00023004"/>
    </source>
</evidence>
<dbReference type="AlphaFoldDB" id="A0A2D1GSC9"/>
<evidence type="ECO:0000256" key="4">
    <source>
        <dbReference type="ARBA" id="ARBA00010617"/>
    </source>
</evidence>
<dbReference type="Pfam" id="PF00067">
    <property type="entry name" value="p450"/>
    <property type="match status" value="1"/>
</dbReference>
<dbReference type="GO" id="GO:0016705">
    <property type="term" value="F:oxidoreductase activity, acting on paired donors, with incorporation or reduction of molecular oxygen"/>
    <property type="evidence" value="ECO:0007669"/>
    <property type="project" value="InterPro"/>
</dbReference>
<dbReference type="Gene3D" id="1.10.630.10">
    <property type="entry name" value="Cytochrome P450"/>
    <property type="match status" value="1"/>
</dbReference>
<organism evidence="16">
    <name type="scientific">Aphis gossypii</name>
    <name type="common">Cotton aphid</name>
    <dbReference type="NCBI Taxonomy" id="80765"/>
    <lineage>
        <taxon>Eukaryota</taxon>
        <taxon>Metazoa</taxon>
        <taxon>Ecdysozoa</taxon>
        <taxon>Arthropoda</taxon>
        <taxon>Hexapoda</taxon>
        <taxon>Insecta</taxon>
        <taxon>Pterygota</taxon>
        <taxon>Neoptera</taxon>
        <taxon>Paraneoptera</taxon>
        <taxon>Hemiptera</taxon>
        <taxon>Sternorrhyncha</taxon>
        <taxon>Aphidomorpha</taxon>
        <taxon>Aphidoidea</taxon>
        <taxon>Aphididae</taxon>
        <taxon>Aphidini</taxon>
        <taxon>Aphis</taxon>
        <taxon>Aphis</taxon>
    </lineage>
</organism>
<evidence type="ECO:0000256" key="7">
    <source>
        <dbReference type="ARBA" id="ARBA00022824"/>
    </source>
</evidence>
<keyword evidence="12 15" id="KW-0472">Membrane</keyword>
<evidence type="ECO:0000256" key="6">
    <source>
        <dbReference type="ARBA" id="ARBA00022723"/>
    </source>
</evidence>
<name>A0A2D1GSC9_APHGO</name>
<dbReference type="InterPro" id="IPR001128">
    <property type="entry name" value="Cyt_P450"/>
</dbReference>
<dbReference type="PROSITE" id="PS00086">
    <property type="entry name" value="CYTOCHROME_P450"/>
    <property type="match status" value="1"/>
</dbReference>
<evidence type="ECO:0000256" key="1">
    <source>
        <dbReference type="ARBA" id="ARBA00001971"/>
    </source>
</evidence>
<evidence type="ECO:0000256" key="15">
    <source>
        <dbReference type="SAM" id="Phobius"/>
    </source>
</evidence>
<evidence type="ECO:0000256" key="2">
    <source>
        <dbReference type="ARBA" id="ARBA00004174"/>
    </source>
</evidence>